<sequence>MNDKLRYNTMIAILIMVLGVTLILSYKYVYIGYMDYLNQRSIIANKNVKFTSKLPIIVIDSKGKDIGKDIVKAKMELYQNEKLENNITGHSNKSSNVEINLQEDSKGKYIINIRDNEGKPRDIEVLGMKRNSKWILNSPDGDKSLIRNYIVYNIASKIMDYTPQAKLCEVFIKTSQVEGITMKDYKGVYSIVESTKVSKDRVNLAKSINAYEITGYIVAGDSLKQGDNYLSTYTERIKKKSQLTCIYPDKGDVTQSQLRYIQNDLDSIEKRMYSLMYSDPRFGYREYIDIDSFIDYVILNEFFFNIKAGKKGIYFYKELGSKLKVGPALDFNISMGNFDEVKNHRYLRMKGEPWFEKLLTDQYFLDKLSKRYKALRKTYLSEHHVLKSIDNAVAEIGLREDKSYEKEISTMKKFIKDHGRWMDKYFETGEYLELTGNSKNER</sequence>
<dbReference type="EMBL" id="LFVU01000024">
    <property type="protein sequence ID" value="KMT22220.1"/>
    <property type="molecule type" value="Genomic_DNA"/>
</dbReference>
<keyword evidence="3" id="KW-1185">Reference proteome</keyword>
<accession>A0A0J8D833</accession>
<feature type="transmembrane region" description="Helical" evidence="1">
    <location>
        <begin position="12"/>
        <end position="33"/>
    </location>
</feature>
<evidence type="ECO:0000313" key="3">
    <source>
        <dbReference type="Proteomes" id="UP000036756"/>
    </source>
</evidence>
<gene>
    <name evidence="2" type="primary">cotH</name>
    <name evidence="2" type="ORF">CLCY_4c01930</name>
</gene>
<reference evidence="2 3" key="1">
    <citation type="submission" date="2015-06" db="EMBL/GenBank/DDBJ databases">
        <title>Draft genome sequence of the purine-degrading Clostridium cylindrosporum HC-1 (DSM 605).</title>
        <authorList>
            <person name="Poehlein A."/>
            <person name="Schiel-Bengelsdorf B."/>
            <person name="Bengelsdorf F."/>
            <person name="Daniel R."/>
            <person name="Duerre P."/>
        </authorList>
    </citation>
    <scope>NUCLEOTIDE SEQUENCE [LARGE SCALE GENOMIC DNA]</scope>
    <source>
        <strain evidence="2 3">DSM 605</strain>
    </source>
</reference>
<evidence type="ECO:0000256" key="1">
    <source>
        <dbReference type="SAM" id="Phobius"/>
    </source>
</evidence>
<dbReference type="STRING" id="1121307.CLCY_4c01930"/>
<dbReference type="RefSeq" id="WP_048570312.1">
    <property type="nucleotide sequence ID" value="NZ_LFVU01000024.1"/>
</dbReference>
<dbReference type="Proteomes" id="UP000036756">
    <property type="component" value="Unassembled WGS sequence"/>
</dbReference>
<organism evidence="2 3">
    <name type="scientific">Clostridium cylindrosporum DSM 605</name>
    <dbReference type="NCBI Taxonomy" id="1121307"/>
    <lineage>
        <taxon>Bacteria</taxon>
        <taxon>Bacillati</taxon>
        <taxon>Bacillota</taxon>
        <taxon>Clostridia</taxon>
        <taxon>Eubacteriales</taxon>
        <taxon>Clostridiaceae</taxon>
        <taxon>Clostridium</taxon>
    </lineage>
</organism>
<dbReference type="Pfam" id="PF08757">
    <property type="entry name" value="CotH"/>
    <property type="match status" value="1"/>
</dbReference>
<dbReference type="PATRIC" id="fig|1121307.3.peg.1849"/>
<proteinExistence type="predicted"/>
<protein>
    <submittedName>
        <fullName evidence="2">Protein CotH</fullName>
    </submittedName>
</protein>
<dbReference type="AlphaFoldDB" id="A0A0J8D833"/>
<name>A0A0J8D833_CLOCY</name>
<keyword evidence="1" id="KW-0812">Transmembrane</keyword>
<comment type="caution">
    <text evidence="2">The sequence shown here is derived from an EMBL/GenBank/DDBJ whole genome shotgun (WGS) entry which is preliminary data.</text>
</comment>
<evidence type="ECO:0000313" key="2">
    <source>
        <dbReference type="EMBL" id="KMT22220.1"/>
    </source>
</evidence>
<keyword evidence="1" id="KW-1133">Transmembrane helix</keyword>
<dbReference type="OrthoDB" id="9803752at2"/>
<dbReference type="InterPro" id="IPR014867">
    <property type="entry name" value="Spore_coat_CotH_CotH2/3/7"/>
</dbReference>
<keyword evidence="1" id="KW-0472">Membrane</keyword>